<dbReference type="Pfam" id="PF07686">
    <property type="entry name" value="V-set"/>
    <property type="match status" value="1"/>
</dbReference>
<keyword evidence="6" id="KW-1185">Reference proteome</keyword>
<evidence type="ECO:0000259" key="4">
    <source>
        <dbReference type="PROSITE" id="PS50835"/>
    </source>
</evidence>
<dbReference type="InterPro" id="IPR013783">
    <property type="entry name" value="Ig-like_fold"/>
</dbReference>
<evidence type="ECO:0000313" key="5">
    <source>
        <dbReference type="Ensembl" id="ENSDCDP00010006076.1"/>
    </source>
</evidence>
<reference evidence="5 6" key="1">
    <citation type="submission" date="2020-06" db="EMBL/GenBank/DDBJ databases">
        <authorList>
            <consortium name="Wellcome Sanger Institute Data Sharing"/>
        </authorList>
    </citation>
    <scope>NUCLEOTIDE SEQUENCE [LARGE SCALE GENOMIC DNA]</scope>
</reference>
<dbReference type="SUPFAM" id="SSF48726">
    <property type="entry name" value="Immunoglobulin"/>
    <property type="match status" value="3"/>
</dbReference>
<dbReference type="Ensembl" id="ENSDCDT00010006288.1">
    <property type="protein sequence ID" value="ENSDCDP00010006076.1"/>
    <property type="gene ID" value="ENSDCDG00010002649.1"/>
</dbReference>
<dbReference type="InterPro" id="IPR003599">
    <property type="entry name" value="Ig_sub"/>
</dbReference>
<dbReference type="InterPro" id="IPR007110">
    <property type="entry name" value="Ig-like_dom"/>
</dbReference>
<dbReference type="Pfam" id="PF13927">
    <property type="entry name" value="Ig_3"/>
    <property type="match status" value="1"/>
</dbReference>
<dbReference type="InterPro" id="IPR013106">
    <property type="entry name" value="Ig_V-set"/>
</dbReference>
<dbReference type="InterPro" id="IPR036179">
    <property type="entry name" value="Ig-like_dom_sf"/>
</dbReference>
<keyword evidence="2" id="KW-0472">Membrane</keyword>
<evidence type="ECO:0000256" key="1">
    <source>
        <dbReference type="SAM" id="MobiDB-lite"/>
    </source>
</evidence>
<evidence type="ECO:0000256" key="3">
    <source>
        <dbReference type="SAM" id="SignalP"/>
    </source>
</evidence>
<feature type="transmembrane region" description="Helical" evidence="2">
    <location>
        <begin position="327"/>
        <end position="352"/>
    </location>
</feature>
<feature type="region of interest" description="Disordered" evidence="1">
    <location>
        <begin position="420"/>
        <end position="444"/>
    </location>
</feature>
<dbReference type="AlphaFoldDB" id="A0AAY4AFM1"/>
<dbReference type="PANTHER" id="PTHR46013:SF4">
    <property type="entry name" value="B-CELL RECEPTOR CD22-RELATED"/>
    <property type="match status" value="1"/>
</dbReference>
<dbReference type="PROSITE" id="PS50835">
    <property type="entry name" value="IG_LIKE"/>
    <property type="match status" value="2"/>
</dbReference>
<evidence type="ECO:0000313" key="6">
    <source>
        <dbReference type="Proteomes" id="UP000694580"/>
    </source>
</evidence>
<dbReference type="PANTHER" id="PTHR46013">
    <property type="entry name" value="VASCULAR CELL ADHESION MOLECULE 1"/>
    <property type="match status" value="1"/>
</dbReference>
<evidence type="ECO:0000256" key="2">
    <source>
        <dbReference type="SAM" id="Phobius"/>
    </source>
</evidence>
<feature type="domain" description="Ig-like" evidence="4">
    <location>
        <begin position="136"/>
        <end position="225"/>
    </location>
</feature>
<dbReference type="Pfam" id="PF13895">
    <property type="entry name" value="Ig_2"/>
    <property type="match status" value="1"/>
</dbReference>
<reference evidence="5" key="2">
    <citation type="submission" date="2025-05" db="UniProtKB">
        <authorList>
            <consortium name="Ensembl"/>
        </authorList>
    </citation>
    <scope>IDENTIFICATION</scope>
</reference>
<dbReference type="GeneTree" id="ENSGT01010000222294"/>
<protein>
    <recommendedName>
        <fullName evidence="4">Ig-like domain-containing protein</fullName>
    </recommendedName>
</protein>
<sequence>MKIKSAASPSVIFTAALITLIIQGGVGQTWGVWYRPTSICAVEGTSAVMSCNYTYPPGLRVIEAFWTEHVQAPWDGQKDYTDLSQHPNYKGRVHADCGDKKSWCSLNITRLNKSDAHEYNCRIKTDKEGEKWIGKPGIMLSVTDLKVEIVGAATEGNDVRLVCKTSCYLSSSPTYSWKKNGEPLEKEPTKNNELLLHPVSREDGGRYSCAVKGHEDLSSAEVELDVRYPPKNTRVLGAPPAEIPEGGSVTLSCSSDANPPVQNYTWFKENVTSPVAAGQNYTITNFTSAQVGLYSCQARNEVGVQNSTAVLLIFKAHKPASPTSPTWILYAVITVAAAVGLSCLITVCFLWYRKEKKDDTETILPDLQRDASKTNSIHSAADNQEDVQYASINVQTLNKNRAAAAAAAEDDVQYASINTNRAASDSSAEESVQNSGQTGGDPEEDVQYATVHFRPATHTISPVQAEAESPVIYSTVHN</sequence>
<keyword evidence="2" id="KW-1133">Transmembrane helix</keyword>
<organism evidence="5 6">
    <name type="scientific">Denticeps clupeoides</name>
    <name type="common">denticle herring</name>
    <dbReference type="NCBI Taxonomy" id="299321"/>
    <lineage>
        <taxon>Eukaryota</taxon>
        <taxon>Metazoa</taxon>
        <taxon>Chordata</taxon>
        <taxon>Craniata</taxon>
        <taxon>Vertebrata</taxon>
        <taxon>Euteleostomi</taxon>
        <taxon>Actinopterygii</taxon>
        <taxon>Neopterygii</taxon>
        <taxon>Teleostei</taxon>
        <taxon>Clupei</taxon>
        <taxon>Clupeiformes</taxon>
        <taxon>Denticipitoidei</taxon>
        <taxon>Denticipitidae</taxon>
        <taxon>Denticeps</taxon>
    </lineage>
</organism>
<dbReference type="InterPro" id="IPR003598">
    <property type="entry name" value="Ig_sub2"/>
</dbReference>
<proteinExistence type="predicted"/>
<feature type="domain" description="Ig-like" evidence="4">
    <location>
        <begin position="230"/>
        <end position="312"/>
    </location>
</feature>
<dbReference type="SMART" id="SM00409">
    <property type="entry name" value="IG"/>
    <property type="match status" value="3"/>
</dbReference>
<keyword evidence="3" id="KW-0732">Signal</keyword>
<dbReference type="SMART" id="SM00408">
    <property type="entry name" value="IGc2"/>
    <property type="match status" value="2"/>
</dbReference>
<name>A0AAY4AFM1_9TELE</name>
<accession>A0AAY4AFM1</accession>
<dbReference type="Gene3D" id="2.60.40.10">
    <property type="entry name" value="Immunoglobulins"/>
    <property type="match status" value="3"/>
</dbReference>
<dbReference type="Ensembl" id="ENSDCDT00010006291.1">
    <property type="protein sequence ID" value="ENSDCDP00010006079.1"/>
    <property type="gene ID" value="ENSDCDG00010002649.1"/>
</dbReference>
<keyword evidence="2" id="KW-0812">Transmembrane</keyword>
<gene>
    <name evidence="5" type="primary">LOC114785737</name>
</gene>
<feature type="signal peptide" evidence="3">
    <location>
        <begin position="1"/>
        <end position="27"/>
    </location>
</feature>
<feature type="chain" id="PRO_5044719256" description="Ig-like domain-containing protein" evidence="3">
    <location>
        <begin position="28"/>
        <end position="478"/>
    </location>
</feature>
<dbReference type="Proteomes" id="UP000694580">
    <property type="component" value="Chromosome 3"/>
</dbReference>
<feature type="compositionally biased region" description="Polar residues" evidence="1">
    <location>
        <begin position="420"/>
        <end position="436"/>
    </location>
</feature>